<gene>
    <name evidence="2" type="ORF">GCM10023191_049330</name>
</gene>
<comment type="caution">
    <text evidence="2">The sequence shown here is derived from an EMBL/GenBank/DDBJ whole genome shotgun (WGS) entry which is preliminary data.</text>
</comment>
<evidence type="ECO:0000313" key="2">
    <source>
        <dbReference type="EMBL" id="GAA4500659.1"/>
    </source>
</evidence>
<keyword evidence="3" id="KW-1185">Reference proteome</keyword>
<evidence type="ECO:0000313" key="3">
    <source>
        <dbReference type="Proteomes" id="UP001500503"/>
    </source>
</evidence>
<evidence type="ECO:0000256" key="1">
    <source>
        <dbReference type="SAM" id="MobiDB-lite"/>
    </source>
</evidence>
<protein>
    <submittedName>
        <fullName evidence="2">Uncharacterized protein</fullName>
    </submittedName>
</protein>
<feature type="region of interest" description="Disordered" evidence="1">
    <location>
        <begin position="1"/>
        <end position="26"/>
    </location>
</feature>
<name>A0ABP8QFR6_9ACTN</name>
<dbReference type="EMBL" id="BAABHF010000025">
    <property type="protein sequence ID" value="GAA4500659.1"/>
    <property type="molecule type" value="Genomic_DNA"/>
</dbReference>
<proteinExistence type="predicted"/>
<dbReference type="Proteomes" id="UP001500503">
    <property type="component" value="Unassembled WGS sequence"/>
</dbReference>
<organism evidence="2 3">
    <name type="scientific">Actinoallomurus oryzae</name>
    <dbReference type="NCBI Taxonomy" id="502180"/>
    <lineage>
        <taxon>Bacteria</taxon>
        <taxon>Bacillati</taxon>
        <taxon>Actinomycetota</taxon>
        <taxon>Actinomycetes</taxon>
        <taxon>Streptosporangiales</taxon>
        <taxon>Thermomonosporaceae</taxon>
        <taxon>Actinoallomurus</taxon>
    </lineage>
</organism>
<accession>A0ABP8QFR6</accession>
<sequence>MVMNTTRPRTGIRLITGGSGPSSGRVRDDGFAVRVAVGPVVVRAGGRADLDRRWRVSPPDAEAAGDRPDRGARVSWQAVRPPAASSVQAVAVTVRAGGRSAIGIPPCGV</sequence>
<reference evidence="3" key="1">
    <citation type="journal article" date="2019" name="Int. J. Syst. Evol. Microbiol.">
        <title>The Global Catalogue of Microorganisms (GCM) 10K type strain sequencing project: providing services to taxonomists for standard genome sequencing and annotation.</title>
        <authorList>
            <consortium name="The Broad Institute Genomics Platform"/>
            <consortium name="The Broad Institute Genome Sequencing Center for Infectious Disease"/>
            <person name="Wu L."/>
            <person name="Ma J."/>
        </authorList>
    </citation>
    <scope>NUCLEOTIDE SEQUENCE [LARGE SCALE GENOMIC DNA]</scope>
    <source>
        <strain evidence="3">JCM 17933</strain>
    </source>
</reference>